<gene>
    <name evidence="1" type="ORF">NQ318_000654</name>
</gene>
<reference evidence="1" key="1">
    <citation type="journal article" date="2023" name="Insect Mol. Biol.">
        <title>Genome sequencing provides insights into the evolution of gene families encoding plant cell wall-degrading enzymes in longhorned beetles.</title>
        <authorList>
            <person name="Shin N.R."/>
            <person name="Okamura Y."/>
            <person name="Kirsch R."/>
            <person name="Pauchet Y."/>
        </authorList>
    </citation>
    <scope>NUCLEOTIDE SEQUENCE</scope>
    <source>
        <strain evidence="1">AMC_N1</strain>
    </source>
</reference>
<protein>
    <recommendedName>
        <fullName evidence="3">Reverse transcriptase domain-containing protein</fullName>
    </recommendedName>
</protein>
<accession>A0AAV8XNG4</accession>
<name>A0AAV8XNG4_9CUCU</name>
<comment type="caution">
    <text evidence="1">The sequence shown here is derived from an EMBL/GenBank/DDBJ whole genome shotgun (WGS) entry which is preliminary data.</text>
</comment>
<dbReference type="Proteomes" id="UP001162162">
    <property type="component" value="Unassembled WGS sequence"/>
</dbReference>
<proteinExistence type="predicted"/>
<dbReference type="PANTHER" id="PTHR21301">
    <property type="entry name" value="REVERSE TRANSCRIPTASE"/>
    <property type="match status" value="1"/>
</dbReference>
<keyword evidence="2" id="KW-1185">Reference proteome</keyword>
<dbReference type="EMBL" id="JAPWTK010000450">
    <property type="protein sequence ID" value="KAJ8940133.1"/>
    <property type="molecule type" value="Genomic_DNA"/>
</dbReference>
<sequence>MDHARRKRVRKGKAKDKHVNCTERQGGRQMVITGAAVPLASGSHKELSLLGFIKISTGPDCDCLVCEMCLVETVRKLKTIFGRNEAPSAPDIRRLLRKVRGRLMDNSSHLRARPVRTAERIAAVAQSVHENPRTSTHHRSQQLNVSRTSLRRILHKDLVLFPYKLQLTKEYNGEYFQQHEGMAMSNSLSPFIANLFMSKFETEVKDKFEYFPRVWFRYVDDIFASTSYRATNVTSGCEGTFCFYSYTSRFYCKQIHVSCIFLIYRIRQIGAGSDRCLMMPDPPDYQIRFSGLQSLNRLYRI</sequence>
<evidence type="ECO:0008006" key="3">
    <source>
        <dbReference type="Google" id="ProtNLM"/>
    </source>
</evidence>
<organism evidence="1 2">
    <name type="scientific">Aromia moschata</name>
    <dbReference type="NCBI Taxonomy" id="1265417"/>
    <lineage>
        <taxon>Eukaryota</taxon>
        <taxon>Metazoa</taxon>
        <taxon>Ecdysozoa</taxon>
        <taxon>Arthropoda</taxon>
        <taxon>Hexapoda</taxon>
        <taxon>Insecta</taxon>
        <taxon>Pterygota</taxon>
        <taxon>Neoptera</taxon>
        <taxon>Endopterygota</taxon>
        <taxon>Coleoptera</taxon>
        <taxon>Polyphaga</taxon>
        <taxon>Cucujiformia</taxon>
        <taxon>Chrysomeloidea</taxon>
        <taxon>Cerambycidae</taxon>
        <taxon>Cerambycinae</taxon>
        <taxon>Callichromatini</taxon>
        <taxon>Aromia</taxon>
    </lineage>
</organism>
<evidence type="ECO:0000313" key="2">
    <source>
        <dbReference type="Proteomes" id="UP001162162"/>
    </source>
</evidence>
<evidence type="ECO:0000313" key="1">
    <source>
        <dbReference type="EMBL" id="KAJ8940133.1"/>
    </source>
</evidence>
<dbReference type="PANTHER" id="PTHR21301:SF10">
    <property type="entry name" value="REVERSE TRANSCRIPTASE DOMAIN-CONTAINING PROTEIN"/>
    <property type="match status" value="1"/>
</dbReference>
<dbReference type="AlphaFoldDB" id="A0AAV8XNG4"/>